<dbReference type="GeneID" id="82204382"/>
<sequence length="62" mass="6981">MFSLKLARIKKNLTQKQLAELVGVSSSTINRIETGKQVLKLDMLSKLAEVLEIQVNELLEVK</sequence>
<dbReference type="Pfam" id="PF01381">
    <property type="entry name" value="HTH_3"/>
    <property type="match status" value="1"/>
</dbReference>
<dbReference type="KEGG" id="ril:CRIB_200"/>
<dbReference type="PANTHER" id="PTHR46558">
    <property type="entry name" value="TRACRIPTIONAL REGULATORY PROTEIN-RELATED-RELATED"/>
    <property type="match status" value="1"/>
</dbReference>
<evidence type="ECO:0000256" key="1">
    <source>
        <dbReference type="ARBA" id="ARBA00023125"/>
    </source>
</evidence>
<proteinExistence type="predicted"/>
<dbReference type="SUPFAM" id="SSF47413">
    <property type="entry name" value="lambda repressor-like DNA-binding domains"/>
    <property type="match status" value="1"/>
</dbReference>
<dbReference type="AlphaFoldDB" id="A0A1V1HYK0"/>
<dbReference type="CDD" id="cd00093">
    <property type="entry name" value="HTH_XRE"/>
    <property type="match status" value="1"/>
</dbReference>
<reference evidence="3 4" key="1">
    <citation type="submission" date="2014-04" db="EMBL/GenBank/DDBJ databases">
        <authorList>
            <person name="Hornung B.V."/>
        </authorList>
    </citation>
    <scope>NUCLEOTIDE SEQUENCE [LARGE SCALE GENOMIC DNA]</scope>
    <source>
        <strain evidence="3 4">CRIB</strain>
    </source>
</reference>
<name>A0A1V1HYK0_9FIRM</name>
<dbReference type="RefSeq" id="WP_180702723.1">
    <property type="nucleotide sequence ID" value="NZ_LN555523.1"/>
</dbReference>
<gene>
    <name evidence="3" type="ORF">CRIB_200</name>
</gene>
<dbReference type="PANTHER" id="PTHR46558:SF4">
    <property type="entry name" value="DNA-BIDING PHAGE PROTEIN"/>
    <property type="match status" value="1"/>
</dbReference>
<dbReference type="Gene3D" id="1.10.260.40">
    <property type="entry name" value="lambda repressor-like DNA-binding domains"/>
    <property type="match status" value="1"/>
</dbReference>
<dbReference type="SMART" id="SM00530">
    <property type="entry name" value="HTH_XRE"/>
    <property type="match status" value="1"/>
</dbReference>
<dbReference type="GO" id="GO:0003677">
    <property type="term" value="F:DNA binding"/>
    <property type="evidence" value="ECO:0007669"/>
    <property type="project" value="UniProtKB-KW"/>
</dbReference>
<dbReference type="InterPro" id="IPR001387">
    <property type="entry name" value="Cro/C1-type_HTH"/>
</dbReference>
<evidence type="ECO:0000313" key="4">
    <source>
        <dbReference type="Proteomes" id="UP000245622"/>
    </source>
</evidence>
<evidence type="ECO:0000313" key="3">
    <source>
        <dbReference type="EMBL" id="CED92957.1"/>
    </source>
</evidence>
<protein>
    <submittedName>
        <fullName evidence="3">Helix-turn-helix</fullName>
    </submittedName>
</protein>
<dbReference type="EMBL" id="LN555523">
    <property type="protein sequence ID" value="CED92957.1"/>
    <property type="molecule type" value="Genomic_DNA"/>
</dbReference>
<organism evidence="3 4">
    <name type="scientific">Romboutsia ilealis</name>
    <dbReference type="NCBI Taxonomy" id="1115758"/>
    <lineage>
        <taxon>Bacteria</taxon>
        <taxon>Bacillati</taxon>
        <taxon>Bacillota</taxon>
        <taxon>Clostridia</taxon>
        <taxon>Peptostreptococcales</taxon>
        <taxon>Peptostreptococcaceae</taxon>
        <taxon>Romboutsia</taxon>
    </lineage>
</organism>
<keyword evidence="1" id="KW-0238">DNA-binding</keyword>
<dbReference type="Proteomes" id="UP000245622">
    <property type="component" value="Chromosome 1"/>
</dbReference>
<evidence type="ECO:0000259" key="2">
    <source>
        <dbReference type="PROSITE" id="PS50943"/>
    </source>
</evidence>
<dbReference type="PROSITE" id="PS50943">
    <property type="entry name" value="HTH_CROC1"/>
    <property type="match status" value="1"/>
</dbReference>
<dbReference type="InterPro" id="IPR010982">
    <property type="entry name" value="Lambda_DNA-bd_dom_sf"/>
</dbReference>
<keyword evidence="4" id="KW-1185">Reference proteome</keyword>
<feature type="domain" description="HTH cro/C1-type" evidence="2">
    <location>
        <begin position="4"/>
        <end position="58"/>
    </location>
</feature>
<accession>A0A1V1HYK0</accession>